<dbReference type="Pfam" id="PF00550">
    <property type="entry name" value="PP-binding"/>
    <property type="match status" value="1"/>
</dbReference>
<dbReference type="SMART" id="SM00823">
    <property type="entry name" value="PKS_PP"/>
    <property type="match status" value="1"/>
</dbReference>
<dbReference type="InterPro" id="IPR029063">
    <property type="entry name" value="SAM-dependent_MTases_sf"/>
</dbReference>
<protein>
    <submittedName>
        <fullName evidence="6">Non-ribosomal peptide synthetase component F</fullName>
    </submittedName>
</protein>
<keyword evidence="3" id="KW-0597">Phosphoprotein</keyword>
<dbReference type="InterPro" id="IPR036736">
    <property type="entry name" value="ACP-like_sf"/>
</dbReference>
<reference evidence="7" key="1">
    <citation type="submission" date="2016-11" db="EMBL/GenBank/DDBJ databases">
        <authorList>
            <person name="Varghese N."/>
            <person name="Submissions S."/>
        </authorList>
    </citation>
    <scope>NUCLEOTIDE SEQUENCE [LARGE SCALE GENOMIC DNA]</scope>
    <source>
        <strain evidence="7">DSM 44671</strain>
    </source>
</reference>
<dbReference type="InterPro" id="IPR006162">
    <property type="entry name" value="Ppantetheine_attach_site"/>
</dbReference>
<dbReference type="InterPro" id="IPR029058">
    <property type="entry name" value="AB_hydrolase_fold"/>
</dbReference>
<dbReference type="InterPro" id="IPR023213">
    <property type="entry name" value="CAT-like_dom_sf"/>
</dbReference>
<dbReference type="CDD" id="cd02440">
    <property type="entry name" value="AdoMet_MTases"/>
    <property type="match status" value="1"/>
</dbReference>
<dbReference type="Gene3D" id="3.30.559.10">
    <property type="entry name" value="Chloramphenicol acetyltransferase-like domain"/>
    <property type="match status" value="1"/>
</dbReference>
<dbReference type="Proteomes" id="UP000182740">
    <property type="component" value="Unassembled WGS sequence"/>
</dbReference>
<dbReference type="GO" id="GO:0044550">
    <property type="term" value="P:secondary metabolite biosynthetic process"/>
    <property type="evidence" value="ECO:0007669"/>
    <property type="project" value="TreeGrafter"/>
</dbReference>
<proteinExistence type="predicted"/>
<dbReference type="SUPFAM" id="SSF53335">
    <property type="entry name" value="S-adenosyl-L-methionine-dependent methyltransferases"/>
    <property type="match status" value="1"/>
</dbReference>
<dbReference type="Gene3D" id="3.40.50.150">
    <property type="entry name" value="Vaccinia Virus protein VP39"/>
    <property type="match status" value="1"/>
</dbReference>
<dbReference type="InterPro" id="IPR000873">
    <property type="entry name" value="AMP-dep_synth/lig_dom"/>
</dbReference>
<evidence type="ECO:0000313" key="6">
    <source>
        <dbReference type="EMBL" id="SFW72923.1"/>
    </source>
</evidence>
<dbReference type="FunFam" id="3.30.559.10:FF:000012">
    <property type="entry name" value="Non-ribosomal peptide synthetase"/>
    <property type="match status" value="1"/>
</dbReference>
<dbReference type="InterPro" id="IPR042099">
    <property type="entry name" value="ANL_N_sf"/>
</dbReference>
<dbReference type="Gene3D" id="3.30.300.30">
    <property type="match status" value="1"/>
</dbReference>
<dbReference type="Pfam" id="PF00501">
    <property type="entry name" value="AMP-binding"/>
    <property type="match status" value="2"/>
</dbReference>
<evidence type="ECO:0000313" key="7">
    <source>
        <dbReference type="Proteomes" id="UP000182740"/>
    </source>
</evidence>
<dbReference type="SUPFAM" id="SSF47336">
    <property type="entry name" value="ACP-like"/>
    <property type="match status" value="1"/>
</dbReference>
<evidence type="ECO:0000256" key="2">
    <source>
        <dbReference type="ARBA" id="ARBA00022450"/>
    </source>
</evidence>
<dbReference type="GO" id="GO:0043041">
    <property type="term" value="P:amino acid activation for nonribosomal peptide biosynthetic process"/>
    <property type="evidence" value="ECO:0007669"/>
    <property type="project" value="TreeGrafter"/>
</dbReference>
<evidence type="ECO:0000259" key="5">
    <source>
        <dbReference type="PROSITE" id="PS50075"/>
    </source>
</evidence>
<feature type="domain" description="Carrier" evidence="5">
    <location>
        <begin position="1364"/>
        <end position="1439"/>
    </location>
</feature>
<feature type="region of interest" description="Disordered" evidence="4">
    <location>
        <begin position="1342"/>
        <end position="1369"/>
    </location>
</feature>
<sequence>MRSATLTPERRRLLEQLLDARGVAPTAARVGVVSGDRDALPLSLMQQRIWFFDRLQPNSTIYNVAGVARLRGPVDREVLRRALEEVVRRHEVLRTTFAQIDGRAVQRVRPAPRLELPVEDLGVLPEDERDRALETFCRAETSRPFDLGRDLMLRPRLVRTGDEDYRLVLVQHHIATDGWSVNLLLKEIGELYGAFAQGRPSPLPELEVQYGDFAAWQRDLLSGEVLDRKLGYWKESLAGAGLLDLPWIGRRRPLDLSWDGASLQFRLPPGLCRRIRELADTEQATPYMVLLSALSIVLTRWTEQTEAVIGCPIANRTRAELESLIGCFVNTLPLRMDLSGTPTFREVLRRARELCHGGYENQEVPFETMVEAVNPARDATSHVPLIRHQLGLHNEPRSSVELSGVTFEVQTLSTGTVRFDMEIDLGVDEDGGISGPVYYSTDLFTQDVVEQVLDAFATVLEAAVAEPDSPAAALPLLGPAQRDFVAAAGLPSPRESAEAATVHGVLERHADARPDAEAVVCGPDRLSRRELDERANGLARHLLDLGVSGLAVHLPASADLVVAVLAGFKAGARVTTLNPAHPRKDVRAALRDSGATLVLTGSGHWHPGLLGGTKIDVSFVDKEGLTTRRAARPDHIVPPEAGALPGRSHVAVLDRLRHGAARLGCTAEDTVLFAGPAELDLAPARWLTALAAGARLLIGAGEPLTGLIDTERVTVAELPPAVLPQLVAEPPRSLRELVAVGELWPALAKDLRAALPGTKLSELHGPGALGLDRVVVSDGRATSDVRMRVLDAHGGPVAPGVAGELFLAAPAAGEPVADPFDGVPLQRTGLRARLHADGHIGLVPAALRVASRRVEADELLATLTENEDVDRASVVVDAEAPGGPELLAYVSLRDTARNRRTNVPDVVKRARWRKEFEQTYTGRGAEDDPTVNTAGWNSRSTGEYVSPEEMREWSDLTLRRISGLRPATVLEVGCRNGQLLFRLAMRCDSYAATDLSARALGHIREHEQWLATKAQSVELREQPADDFSGFADGQFDAVVVNSLAQYFPEPDYLRRVLTEAVRVVRPGGTIYLGDVRSLPLLPALHLSVQTGRLAPATPVSRLRQAIQARTELEEDLVLDPALFDELAAAIDGITGVTVLPRTGRHHNELTGYRYDVLFRVGAHEAAPEAEALDWSADGLTAADVRARLADGVPRLVLTGVPDARLTAELAAVRLLAGELVDTVGDLLDAARPVLGEPGSPVELPALLALAAEFGYEALAGSPRGADVDLVLAREGDPLDRLAAILDRPAPVAAAPANDPRRAIRVKAAVPALTASLRERHPSHALPAEVVVLREWPLRADGAVDTAGLPEPDRSAREEAKASREPSTETERRIAEIWADALGLDRIGVFDDFFSLGGHSLMGAEVVERVRAVYDVELPLGRLFESPTVASVAEYVDGALAESGPAAATAPIKRVDRDSYRKRRAEPAGAGGTRR</sequence>
<dbReference type="Gene3D" id="3.30.559.30">
    <property type="entry name" value="Nonribosomal peptide synthetase, condensation domain"/>
    <property type="match status" value="1"/>
</dbReference>
<dbReference type="SUPFAM" id="SSF56801">
    <property type="entry name" value="Acetyl-CoA synthetase-like"/>
    <property type="match status" value="1"/>
</dbReference>
<comment type="cofactor">
    <cofactor evidence="1">
        <name>pantetheine 4'-phosphate</name>
        <dbReference type="ChEBI" id="CHEBI:47942"/>
    </cofactor>
</comment>
<dbReference type="EMBL" id="FPJG01000006">
    <property type="protein sequence ID" value="SFW72923.1"/>
    <property type="molecule type" value="Genomic_DNA"/>
</dbReference>
<dbReference type="InterPro" id="IPR045851">
    <property type="entry name" value="AMP-bd_C_sf"/>
</dbReference>
<dbReference type="GO" id="GO:0031177">
    <property type="term" value="F:phosphopantetheine binding"/>
    <property type="evidence" value="ECO:0007669"/>
    <property type="project" value="InterPro"/>
</dbReference>
<feature type="region of interest" description="Disordered" evidence="4">
    <location>
        <begin position="920"/>
        <end position="944"/>
    </location>
</feature>
<dbReference type="GO" id="GO:0008757">
    <property type="term" value="F:S-adenosylmethionine-dependent methyltransferase activity"/>
    <property type="evidence" value="ECO:0007669"/>
    <property type="project" value="InterPro"/>
</dbReference>
<dbReference type="PANTHER" id="PTHR45527:SF1">
    <property type="entry name" value="FATTY ACID SYNTHASE"/>
    <property type="match status" value="1"/>
</dbReference>
<dbReference type="Gene3D" id="3.40.50.1820">
    <property type="entry name" value="alpha/beta hydrolase"/>
    <property type="match status" value="1"/>
</dbReference>
<dbReference type="STRING" id="546364.SAMN04489730_3526"/>
<dbReference type="CDD" id="cd19531">
    <property type="entry name" value="LCL_NRPS-like"/>
    <property type="match status" value="1"/>
</dbReference>
<keyword evidence="7" id="KW-1185">Reference proteome</keyword>
<dbReference type="Gene3D" id="3.40.50.12780">
    <property type="entry name" value="N-terminal domain of ligase-like"/>
    <property type="match status" value="1"/>
</dbReference>
<dbReference type="Gene3D" id="3.40.50.980">
    <property type="match status" value="1"/>
</dbReference>
<dbReference type="PROSITE" id="PS00012">
    <property type="entry name" value="PHOSPHOPANTETHEINE"/>
    <property type="match status" value="1"/>
</dbReference>
<dbReference type="InterPro" id="IPR013216">
    <property type="entry name" value="Methyltransf_11"/>
</dbReference>
<accession>A0A1K1RM98</accession>
<dbReference type="PANTHER" id="PTHR45527">
    <property type="entry name" value="NONRIBOSOMAL PEPTIDE SYNTHETASE"/>
    <property type="match status" value="1"/>
</dbReference>
<dbReference type="InterPro" id="IPR020806">
    <property type="entry name" value="PKS_PP-bd"/>
</dbReference>
<evidence type="ECO:0000256" key="4">
    <source>
        <dbReference type="SAM" id="MobiDB-lite"/>
    </source>
</evidence>
<dbReference type="RefSeq" id="WP_072477308.1">
    <property type="nucleotide sequence ID" value="NZ_FPJG01000006.1"/>
</dbReference>
<dbReference type="InterPro" id="IPR009081">
    <property type="entry name" value="PP-bd_ACP"/>
</dbReference>
<dbReference type="InterPro" id="IPR001242">
    <property type="entry name" value="Condensation_dom"/>
</dbReference>
<dbReference type="GO" id="GO:0008610">
    <property type="term" value="P:lipid biosynthetic process"/>
    <property type="evidence" value="ECO:0007669"/>
    <property type="project" value="UniProtKB-ARBA"/>
</dbReference>
<keyword evidence="2" id="KW-0596">Phosphopantetheine</keyword>
<dbReference type="Pfam" id="PF08241">
    <property type="entry name" value="Methyltransf_11"/>
    <property type="match status" value="1"/>
</dbReference>
<feature type="region of interest" description="Disordered" evidence="4">
    <location>
        <begin position="1442"/>
        <end position="1474"/>
    </location>
</feature>
<evidence type="ECO:0000256" key="3">
    <source>
        <dbReference type="ARBA" id="ARBA00022553"/>
    </source>
</evidence>
<gene>
    <name evidence="6" type="ORF">SAMN04489730_3526</name>
</gene>
<dbReference type="FunFam" id="1.10.1200.10:FF:000005">
    <property type="entry name" value="Nonribosomal peptide synthetase 1"/>
    <property type="match status" value="1"/>
</dbReference>
<name>A0A1K1RM98_9PSEU</name>
<dbReference type="OrthoDB" id="2472181at2"/>
<dbReference type="Pfam" id="PF00668">
    <property type="entry name" value="Condensation"/>
    <property type="match status" value="1"/>
</dbReference>
<feature type="compositionally biased region" description="Polar residues" evidence="4">
    <location>
        <begin position="930"/>
        <end position="943"/>
    </location>
</feature>
<evidence type="ECO:0000256" key="1">
    <source>
        <dbReference type="ARBA" id="ARBA00001957"/>
    </source>
</evidence>
<dbReference type="SUPFAM" id="SSF52777">
    <property type="entry name" value="CoA-dependent acyltransferases"/>
    <property type="match status" value="2"/>
</dbReference>
<feature type="compositionally biased region" description="Basic and acidic residues" evidence="4">
    <location>
        <begin position="1350"/>
        <end position="1369"/>
    </location>
</feature>
<dbReference type="PROSITE" id="PS50075">
    <property type="entry name" value="CARRIER"/>
    <property type="match status" value="1"/>
</dbReference>
<organism evidence="6 7">
    <name type="scientific">Amycolatopsis australiensis</name>
    <dbReference type="NCBI Taxonomy" id="546364"/>
    <lineage>
        <taxon>Bacteria</taxon>
        <taxon>Bacillati</taxon>
        <taxon>Actinomycetota</taxon>
        <taxon>Actinomycetes</taxon>
        <taxon>Pseudonocardiales</taxon>
        <taxon>Pseudonocardiaceae</taxon>
        <taxon>Amycolatopsis</taxon>
    </lineage>
</organism>
<dbReference type="GO" id="GO:0005737">
    <property type="term" value="C:cytoplasm"/>
    <property type="evidence" value="ECO:0007669"/>
    <property type="project" value="TreeGrafter"/>
</dbReference>